<dbReference type="InterPro" id="IPR017055">
    <property type="entry name" value="Sig_transdc_His_kinase_DctB"/>
</dbReference>
<dbReference type="InterPro" id="IPR003661">
    <property type="entry name" value="HisK_dim/P_dom"/>
</dbReference>
<evidence type="ECO:0000256" key="7">
    <source>
        <dbReference type="ARBA" id="ARBA00022692"/>
    </source>
</evidence>
<dbReference type="RefSeq" id="WP_009570793.1">
    <property type="nucleotide sequence ID" value="NZ_AMRK01000002.1"/>
</dbReference>
<evidence type="ECO:0000256" key="3">
    <source>
        <dbReference type="ARBA" id="ARBA00012438"/>
    </source>
</evidence>
<dbReference type="Pfam" id="PF02518">
    <property type="entry name" value="HATPase_c"/>
    <property type="match status" value="1"/>
</dbReference>
<evidence type="ECO:0000259" key="15">
    <source>
        <dbReference type="PROSITE" id="PS50109"/>
    </source>
</evidence>
<organism evidence="16 17">
    <name type="scientific">Celeribacter baekdonensis B30</name>
    <dbReference type="NCBI Taxonomy" id="1208323"/>
    <lineage>
        <taxon>Bacteria</taxon>
        <taxon>Pseudomonadati</taxon>
        <taxon>Pseudomonadota</taxon>
        <taxon>Alphaproteobacteria</taxon>
        <taxon>Rhodobacterales</taxon>
        <taxon>Roseobacteraceae</taxon>
        <taxon>Celeribacter</taxon>
    </lineage>
</organism>
<feature type="coiled-coil region" evidence="13">
    <location>
        <begin position="337"/>
        <end position="402"/>
    </location>
</feature>
<dbReference type="InterPro" id="IPR004358">
    <property type="entry name" value="Sig_transdc_His_kin-like_C"/>
</dbReference>
<dbReference type="PRINTS" id="PR00344">
    <property type="entry name" value="BCTRLSENSOR"/>
</dbReference>
<dbReference type="GO" id="GO:0005886">
    <property type="term" value="C:plasma membrane"/>
    <property type="evidence" value="ECO:0007669"/>
    <property type="project" value="UniProtKB-SubCell"/>
</dbReference>
<dbReference type="Proteomes" id="UP000006762">
    <property type="component" value="Unassembled WGS sequence"/>
</dbReference>
<keyword evidence="8" id="KW-0547">Nucleotide-binding</keyword>
<keyword evidence="11 14" id="KW-1133">Transmembrane helix</keyword>
<proteinExistence type="predicted"/>
<evidence type="ECO:0000256" key="6">
    <source>
        <dbReference type="ARBA" id="ARBA00022679"/>
    </source>
</evidence>
<evidence type="ECO:0000256" key="9">
    <source>
        <dbReference type="ARBA" id="ARBA00022777"/>
    </source>
</evidence>
<dbReference type="InterPro" id="IPR036097">
    <property type="entry name" value="HisK_dim/P_sf"/>
</dbReference>
<keyword evidence="10" id="KW-0067">ATP-binding</keyword>
<evidence type="ECO:0000256" key="8">
    <source>
        <dbReference type="ARBA" id="ARBA00022741"/>
    </source>
</evidence>
<gene>
    <name evidence="16" type="ORF">B30_04297</name>
</gene>
<accession>K2JF42</accession>
<evidence type="ECO:0000256" key="1">
    <source>
        <dbReference type="ARBA" id="ARBA00000085"/>
    </source>
</evidence>
<dbReference type="InterPro" id="IPR036890">
    <property type="entry name" value="HATPase_C_sf"/>
</dbReference>
<feature type="domain" description="Histidine kinase" evidence="15">
    <location>
        <begin position="373"/>
        <end position="585"/>
    </location>
</feature>
<reference evidence="16 17" key="1">
    <citation type="submission" date="2012-09" db="EMBL/GenBank/DDBJ databases">
        <title>Celeribacter baekdonensis B30 Genome Sequencing.</title>
        <authorList>
            <person name="Wang W."/>
        </authorList>
    </citation>
    <scope>NUCLEOTIDE SEQUENCE [LARGE SCALE GENOMIC DNA]</scope>
    <source>
        <strain evidence="16 17">B30</strain>
    </source>
</reference>
<dbReference type="SUPFAM" id="SSF55874">
    <property type="entry name" value="ATPase domain of HSP90 chaperone/DNA topoisomerase II/histidine kinase"/>
    <property type="match status" value="1"/>
</dbReference>
<keyword evidence="14" id="KW-0472">Membrane</keyword>
<keyword evidence="6" id="KW-0808">Transferase</keyword>
<evidence type="ECO:0000256" key="14">
    <source>
        <dbReference type="SAM" id="Phobius"/>
    </source>
</evidence>
<comment type="caution">
    <text evidence="16">The sequence shown here is derived from an EMBL/GenBank/DDBJ whole genome shotgun (WGS) entry which is preliminary data.</text>
</comment>
<dbReference type="GO" id="GO:0005524">
    <property type="term" value="F:ATP binding"/>
    <property type="evidence" value="ECO:0007669"/>
    <property type="project" value="UniProtKB-KW"/>
</dbReference>
<comment type="subcellular location">
    <subcellularLocation>
        <location evidence="2">Cell membrane</location>
        <topology evidence="2">Multi-pass membrane protein</topology>
    </subcellularLocation>
</comment>
<dbReference type="PROSITE" id="PS50109">
    <property type="entry name" value="HIS_KIN"/>
    <property type="match status" value="1"/>
</dbReference>
<dbReference type="InterPro" id="IPR003594">
    <property type="entry name" value="HATPase_dom"/>
</dbReference>
<dbReference type="Gene3D" id="1.10.287.130">
    <property type="match status" value="1"/>
</dbReference>
<keyword evidence="5" id="KW-0597">Phosphoprotein</keyword>
<dbReference type="PATRIC" id="fig|1208323.3.peg.886"/>
<dbReference type="Gene3D" id="3.30.450.20">
    <property type="entry name" value="PAS domain"/>
    <property type="match status" value="2"/>
</dbReference>
<dbReference type="STRING" id="1208323.B30_04297"/>
<evidence type="ECO:0000256" key="13">
    <source>
        <dbReference type="SAM" id="Coils"/>
    </source>
</evidence>
<evidence type="ECO:0000256" key="10">
    <source>
        <dbReference type="ARBA" id="ARBA00022840"/>
    </source>
</evidence>
<dbReference type="eggNOG" id="COG4191">
    <property type="taxonomic scope" value="Bacteria"/>
</dbReference>
<evidence type="ECO:0000313" key="17">
    <source>
        <dbReference type="Proteomes" id="UP000006762"/>
    </source>
</evidence>
<keyword evidence="4" id="KW-1003">Cell membrane</keyword>
<dbReference type="PANTHER" id="PTHR43065:SF10">
    <property type="entry name" value="PEROXIDE STRESS-ACTIVATED HISTIDINE KINASE MAK3"/>
    <property type="match status" value="1"/>
</dbReference>
<evidence type="ECO:0000256" key="5">
    <source>
        <dbReference type="ARBA" id="ARBA00022553"/>
    </source>
</evidence>
<dbReference type="AlphaFoldDB" id="K2JF42"/>
<keyword evidence="13" id="KW-0175">Coiled coil</keyword>
<sequence>MITTQVRRARGPALAGMVLLTCVAMLAGGLAWRTALRTIDARLEQSLILTLRALETEIDRFRYLPQVAGQDARIAATIRSPTDPLGIAATNRYLEKITALAEASHLYLMDDTGITLAASNWALAESFVGHDYSFRPYFQQAVAQGDGAFYAIGVTTGTPGYFLAAKIVAGADVGVVVVKIDLTPLEHAWIAADLATAVVDPDGVVFLSGKPDWLYRPLAPLTPDILARIDEDRAYVGADLAAAKPLQRGSPDWIFDDHSGRLRARSAAFSGGWRVVAAEPVTPALYAALGWGTGMALLCGFGIGLAKIQRQRRQLVTLRLRQSDMLERKVAERTERLALEIEARRQIEAELRAAQETLIHSEKMAALGRMSAAIVHEISQPLAAMEASLAAAELSLQTASAKTAPRIETARNLIRRMQRTTKHLKSFSRKEEGRLEVIDAVLVVESALDLVQPRARAVGVVPRLIRPAAAMLVRAGRVRLEQVLVNLLLNAMDAVEGEAGGKIEVTLEERAGELRISVSDTGSGIAPEDLARVTEPFFSTKTNSEGLGLGLAISQAILAEFGGRFEIRSTRETGTVMTAILPRYQGGAE</sequence>
<evidence type="ECO:0000313" key="16">
    <source>
        <dbReference type="EMBL" id="EKE73252.1"/>
    </source>
</evidence>
<name>K2JF42_9RHOB</name>
<dbReference type="OrthoDB" id="7568856at2"/>
<dbReference type="SUPFAM" id="SSF103190">
    <property type="entry name" value="Sensory domain-like"/>
    <property type="match status" value="1"/>
</dbReference>
<keyword evidence="17" id="KW-1185">Reference proteome</keyword>
<dbReference type="PANTHER" id="PTHR43065">
    <property type="entry name" value="SENSOR HISTIDINE KINASE"/>
    <property type="match status" value="1"/>
</dbReference>
<keyword evidence="12" id="KW-0902">Two-component regulatory system</keyword>
<evidence type="ECO:0000256" key="2">
    <source>
        <dbReference type="ARBA" id="ARBA00004651"/>
    </source>
</evidence>
<dbReference type="Gene3D" id="3.30.565.10">
    <property type="entry name" value="Histidine kinase-like ATPase, C-terminal domain"/>
    <property type="match status" value="1"/>
</dbReference>
<protein>
    <recommendedName>
        <fullName evidence="3">histidine kinase</fullName>
        <ecNumber evidence="3">2.7.13.3</ecNumber>
    </recommendedName>
</protein>
<dbReference type="InterPro" id="IPR005467">
    <property type="entry name" value="His_kinase_dom"/>
</dbReference>
<dbReference type="PIRSF" id="PIRSF036431">
    <property type="entry name" value="STHK_DctB"/>
    <property type="match status" value="1"/>
</dbReference>
<evidence type="ECO:0000256" key="4">
    <source>
        <dbReference type="ARBA" id="ARBA00022475"/>
    </source>
</evidence>
<evidence type="ECO:0000256" key="12">
    <source>
        <dbReference type="ARBA" id="ARBA00023012"/>
    </source>
</evidence>
<dbReference type="GO" id="GO:0000155">
    <property type="term" value="F:phosphorelay sensor kinase activity"/>
    <property type="evidence" value="ECO:0007669"/>
    <property type="project" value="InterPro"/>
</dbReference>
<keyword evidence="7 14" id="KW-0812">Transmembrane</keyword>
<dbReference type="SMART" id="SM00387">
    <property type="entry name" value="HATPase_c"/>
    <property type="match status" value="1"/>
</dbReference>
<dbReference type="SMART" id="SM00388">
    <property type="entry name" value="HisKA"/>
    <property type="match status" value="1"/>
</dbReference>
<dbReference type="EC" id="2.7.13.3" evidence="3"/>
<keyword evidence="9 16" id="KW-0418">Kinase</keyword>
<dbReference type="SUPFAM" id="SSF47384">
    <property type="entry name" value="Homodimeric domain of signal transducing histidine kinase"/>
    <property type="match status" value="1"/>
</dbReference>
<evidence type="ECO:0000256" key="11">
    <source>
        <dbReference type="ARBA" id="ARBA00022989"/>
    </source>
</evidence>
<comment type="catalytic activity">
    <reaction evidence="1">
        <text>ATP + protein L-histidine = ADP + protein N-phospho-L-histidine.</text>
        <dbReference type="EC" id="2.7.13.3"/>
    </reaction>
</comment>
<dbReference type="InterPro" id="IPR029151">
    <property type="entry name" value="Sensor-like_sf"/>
</dbReference>
<feature type="transmembrane region" description="Helical" evidence="14">
    <location>
        <begin position="12"/>
        <end position="32"/>
    </location>
</feature>
<dbReference type="EMBL" id="AMRK01000002">
    <property type="protein sequence ID" value="EKE73252.1"/>
    <property type="molecule type" value="Genomic_DNA"/>
</dbReference>